<dbReference type="PANTHER" id="PTHR34298">
    <property type="entry name" value="SEGREGATION AND CONDENSATION PROTEIN B"/>
    <property type="match status" value="1"/>
</dbReference>
<reference evidence="6 7" key="1">
    <citation type="submission" date="2019-07" db="EMBL/GenBank/DDBJ databases">
        <title>Genome sequencing for Ferrovibrio sp. K5.</title>
        <authorList>
            <person name="Park S.-J."/>
        </authorList>
    </citation>
    <scope>NUCLEOTIDE SEQUENCE [LARGE SCALE GENOMIC DNA]</scope>
    <source>
        <strain evidence="6 7">K5</strain>
    </source>
</reference>
<gene>
    <name evidence="6" type="primary">scpB</name>
    <name evidence="6" type="ORF">FNB15_16890</name>
</gene>
<keyword evidence="2" id="KW-0132">Cell division</keyword>
<protein>
    <submittedName>
        <fullName evidence="6">SMC-Scp complex subunit ScpB</fullName>
    </submittedName>
</protein>
<sequence length="220" mass="24300">MAEALLFAAAEPLDEATLRKRMPRGTRVPAVLAALEDIYRSRGVVLKKVAGRWAFMTSPDLQHMLEEHRQVQRKLSRAALETLSIIAYHQPCTRAEIEEIRGVSLSKGTLDLLMEIDWVKVRGRRRVPGRPVTYGTSDEFLVHFGLESADALPGIEELRASGLLEALPASGGIPMPGESLNEAGEDPLDEDDDGREFLEPLVDEEADEKAAREKSASDDE</sequence>
<evidence type="ECO:0000256" key="3">
    <source>
        <dbReference type="ARBA" id="ARBA00022829"/>
    </source>
</evidence>
<organism evidence="6 7">
    <name type="scientific">Ferrovibrio terrae</name>
    <dbReference type="NCBI Taxonomy" id="2594003"/>
    <lineage>
        <taxon>Bacteria</taxon>
        <taxon>Pseudomonadati</taxon>
        <taxon>Pseudomonadota</taxon>
        <taxon>Alphaproteobacteria</taxon>
        <taxon>Rhodospirillales</taxon>
        <taxon>Rhodospirillaceae</taxon>
        <taxon>Ferrovibrio</taxon>
    </lineage>
</organism>
<evidence type="ECO:0000256" key="5">
    <source>
        <dbReference type="SAM" id="MobiDB-lite"/>
    </source>
</evidence>
<dbReference type="PANTHER" id="PTHR34298:SF2">
    <property type="entry name" value="SEGREGATION AND CONDENSATION PROTEIN B"/>
    <property type="match status" value="1"/>
</dbReference>
<dbReference type="SUPFAM" id="SSF46785">
    <property type="entry name" value="Winged helix' DNA-binding domain"/>
    <property type="match status" value="2"/>
</dbReference>
<dbReference type="Proteomes" id="UP000317496">
    <property type="component" value="Chromosome"/>
</dbReference>
<dbReference type="InterPro" id="IPR005234">
    <property type="entry name" value="ScpB_csome_segregation"/>
</dbReference>
<dbReference type="NCBIfam" id="TIGR00281">
    <property type="entry name" value="SMC-Scp complex subunit ScpB"/>
    <property type="match status" value="1"/>
</dbReference>
<dbReference type="EMBL" id="CP041636">
    <property type="protein sequence ID" value="QDO98843.1"/>
    <property type="molecule type" value="Genomic_DNA"/>
</dbReference>
<dbReference type="OrthoDB" id="9806226at2"/>
<dbReference type="KEGG" id="fer:FNB15_16890"/>
<dbReference type="InterPro" id="IPR036388">
    <property type="entry name" value="WH-like_DNA-bd_sf"/>
</dbReference>
<keyword evidence="3" id="KW-0159">Chromosome partition</keyword>
<dbReference type="Gene3D" id="1.10.10.10">
    <property type="entry name" value="Winged helix-like DNA-binding domain superfamily/Winged helix DNA-binding domain"/>
    <property type="match status" value="2"/>
</dbReference>
<evidence type="ECO:0000313" key="7">
    <source>
        <dbReference type="Proteomes" id="UP000317496"/>
    </source>
</evidence>
<feature type="compositionally biased region" description="Acidic residues" evidence="5">
    <location>
        <begin position="183"/>
        <end position="194"/>
    </location>
</feature>
<keyword evidence="1" id="KW-0963">Cytoplasm</keyword>
<keyword evidence="4" id="KW-0131">Cell cycle</keyword>
<feature type="region of interest" description="Disordered" evidence="5">
    <location>
        <begin position="169"/>
        <end position="220"/>
    </location>
</feature>
<evidence type="ECO:0000256" key="4">
    <source>
        <dbReference type="ARBA" id="ARBA00023306"/>
    </source>
</evidence>
<evidence type="ECO:0000256" key="2">
    <source>
        <dbReference type="ARBA" id="ARBA00022618"/>
    </source>
</evidence>
<dbReference type="GO" id="GO:0051304">
    <property type="term" value="P:chromosome separation"/>
    <property type="evidence" value="ECO:0007669"/>
    <property type="project" value="InterPro"/>
</dbReference>
<dbReference type="Pfam" id="PF04079">
    <property type="entry name" value="SMC_ScpB"/>
    <property type="match status" value="1"/>
</dbReference>
<evidence type="ECO:0000256" key="1">
    <source>
        <dbReference type="ARBA" id="ARBA00022490"/>
    </source>
</evidence>
<proteinExistence type="predicted"/>
<feature type="compositionally biased region" description="Basic and acidic residues" evidence="5">
    <location>
        <begin position="208"/>
        <end position="220"/>
    </location>
</feature>
<dbReference type="InterPro" id="IPR036390">
    <property type="entry name" value="WH_DNA-bd_sf"/>
</dbReference>
<name>A0A516H4X9_9PROT</name>
<keyword evidence="7" id="KW-1185">Reference proteome</keyword>
<evidence type="ECO:0000313" key="6">
    <source>
        <dbReference type="EMBL" id="QDO98843.1"/>
    </source>
</evidence>
<dbReference type="AlphaFoldDB" id="A0A516H4X9"/>
<accession>A0A516H4X9</accession>
<dbReference type="GO" id="GO:0051301">
    <property type="term" value="P:cell division"/>
    <property type="evidence" value="ECO:0007669"/>
    <property type="project" value="UniProtKB-KW"/>
</dbReference>